<comment type="pathway">
    <text evidence="2 9">Amino-acid biosynthesis; L-histidine biosynthesis; L-histidine from 5-phospho-alpha-D-ribose 1-diphosphate: step 1/9.</text>
</comment>
<dbReference type="Pfam" id="PF13393">
    <property type="entry name" value="tRNA-synt_His"/>
    <property type="match status" value="1"/>
</dbReference>
<gene>
    <name evidence="9" type="primary">hisZ</name>
    <name evidence="11" type="ORF">J2Z81_001201</name>
</gene>
<comment type="miscellaneous">
    <text evidence="9">This function is generally fulfilled by the C-terminal part of HisG, which is missing in some bacteria such as this one.</text>
</comment>
<dbReference type="InterPro" id="IPR041715">
    <property type="entry name" value="HisRS-like_core"/>
</dbReference>
<dbReference type="InterPro" id="IPR004516">
    <property type="entry name" value="HisRS/HisZ"/>
</dbReference>
<keyword evidence="7 9" id="KW-0368">Histidine biosynthesis</keyword>
<sequence>MQTYIFDKTNDTDIAFYQIRERLITLLRSRFTTYGYKQIQTPTFEPYDLYTTVNGTIKLDEMIKVIDNSGKVLVMRPDVTIPITQQIASKYKHLSKEIRYFYVTDVFRQTPDESNNKERTQAGIEYFGNNSPEADAEVLSLAVHLLKDLHLTNFTLEIGHAGFTKELISELALSDQDLKQFKQLIQAKNTNGIKLFLADLSIDPKLRYAIENIPLLYGEADDVIKRAKEIAYNDSMVNKLQNLEEVCTVIQAYGCKQHIVIDLGLINHMDYYSDIIFQGFTENVGKPILMGGRYDKLATQFNASIPAIGFACDIEALLDSTKNHTKSYQPPIDVDIYYETDEQEYGLTIANELREQNYRVLTFPIPEANKHESAQCTLYLTRNNSTLYQQNKSWSFTDIEKLNQILQEVKERI</sequence>
<evidence type="ECO:0000256" key="9">
    <source>
        <dbReference type="HAMAP-Rule" id="MF_00125"/>
    </source>
</evidence>
<comment type="subcellular location">
    <subcellularLocation>
        <location evidence="1 9">Cytoplasm</location>
    </subcellularLocation>
</comment>
<evidence type="ECO:0000256" key="5">
    <source>
        <dbReference type="ARBA" id="ARBA00022490"/>
    </source>
</evidence>
<dbReference type="PANTHER" id="PTHR43707">
    <property type="entry name" value="HISTIDYL-TRNA SYNTHETASE"/>
    <property type="match status" value="1"/>
</dbReference>
<keyword evidence="11" id="KW-0808">Transferase</keyword>
<dbReference type="PANTHER" id="PTHR43707:SF6">
    <property type="entry name" value="ATP PHOSPHORIBOSYLTRANSFERASE REGULATORY SUBUNIT"/>
    <property type="match status" value="1"/>
</dbReference>
<evidence type="ECO:0000256" key="1">
    <source>
        <dbReference type="ARBA" id="ARBA00004496"/>
    </source>
</evidence>
<keyword evidence="11" id="KW-0328">Glycosyltransferase</keyword>
<dbReference type="GO" id="GO:0016757">
    <property type="term" value="F:glycosyltransferase activity"/>
    <property type="evidence" value="ECO:0007669"/>
    <property type="project" value="UniProtKB-KW"/>
</dbReference>
<accession>A0ABS4S6W9</accession>
<comment type="similarity">
    <text evidence="3 9">Belongs to the class-II aminoacyl-tRNA synthetase family. HisZ subfamily.</text>
</comment>
<evidence type="ECO:0000256" key="4">
    <source>
        <dbReference type="ARBA" id="ARBA00020397"/>
    </source>
</evidence>
<proteinExistence type="inferred from homology"/>
<comment type="caution">
    <text evidence="11">The sequence shown here is derived from an EMBL/GenBank/DDBJ whole genome shotgun (WGS) entry which is preliminary data.</text>
</comment>
<reference evidence="11 12" key="1">
    <citation type="submission" date="2021-03" db="EMBL/GenBank/DDBJ databases">
        <title>Genomic Encyclopedia of Type Strains, Phase IV (KMG-IV): sequencing the most valuable type-strain genomes for metagenomic binning, comparative biology and taxonomic classification.</title>
        <authorList>
            <person name="Goeker M."/>
        </authorList>
    </citation>
    <scope>NUCLEOTIDE SEQUENCE [LARGE SCALE GENOMIC DNA]</scope>
    <source>
        <strain evidence="11 12">DSM 25790</strain>
    </source>
</reference>
<dbReference type="SUPFAM" id="SSF55681">
    <property type="entry name" value="Class II aaRS and biotin synthetases"/>
    <property type="match status" value="1"/>
</dbReference>
<dbReference type="CDD" id="cd00773">
    <property type="entry name" value="HisRS-like_core"/>
    <property type="match status" value="1"/>
</dbReference>
<evidence type="ECO:0000256" key="8">
    <source>
        <dbReference type="ARBA" id="ARBA00025246"/>
    </source>
</evidence>
<keyword evidence="6 9" id="KW-0028">Amino-acid biosynthesis</keyword>
<comment type="subunit">
    <text evidence="9">Heteromultimer composed of HisG and HisZ subunits.</text>
</comment>
<evidence type="ECO:0000256" key="6">
    <source>
        <dbReference type="ARBA" id="ARBA00022605"/>
    </source>
</evidence>
<dbReference type="Proteomes" id="UP001519294">
    <property type="component" value="Unassembled WGS sequence"/>
</dbReference>
<comment type="function">
    <text evidence="8 9">Required for the first step of histidine biosynthesis. May allow the feedback regulation of ATP phosphoribosyltransferase activity by histidine.</text>
</comment>
<name>A0ABS4S6W9_9BACI</name>
<evidence type="ECO:0000256" key="3">
    <source>
        <dbReference type="ARBA" id="ARBA00005539"/>
    </source>
</evidence>
<dbReference type="InterPro" id="IPR004517">
    <property type="entry name" value="HisZ"/>
</dbReference>
<keyword evidence="5 9" id="KW-0963">Cytoplasm</keyword>
<evidence type="ECO:0000313" key="11">
    <source>
        <dbReference type="EMBL" id="MBP2257253.1"/>
    </source>
</evidence>
<evidence type="ECO:0000313" key="12">
    <source>
        <dbReference type="Proteomes" id="UP001519294"/>
    </source>
</evidence>
<evidence type="ECO:0000256" key="2">
    <source>
        <dbReference type="ARBA" id="ARBA00004667"/>
    </source>
</evidence>
<dbReference type="EMBL" id="JAGIKX010000006">
    <property type="protein sequence ID" value="MBP2257253.1"/>
    <property type="molecule type" value="Genomic_DNA"/>
</dbReference>
<dbReference type="Gene3D" id="3.30.930.10">
    <property type="entry name" value="Bira Bifunctional Protein, Domain 2"/>
    <property type="match status" value="1"/>
</dbReference>
<dbReference type="InterPro" id="IPR045864">
    <property type="entry name" value="aa-tRNA-synth_II/BPL/LPL"/>
</dbReference>
<dbReference type="NCBIfam" id="TIGR00443">
    <property type="entry name" value="hisZ_biosyn_reg"/>
    <property type="match status" value="1"/>
</dbReference>
<protein>
    <recommendedName>
        <fullName evidence="4 9">ATP phosphoribosyltransferase regulatory subunit</fullName>
    </recommendedName>
</protein>
<dbReference type="PIRSF" id="PIRSF001549">
    <property type="entry name" value="His-tRNA_synth"/>
    <property type="match status" value="1"/>
</dbReference>
<evidence type="ECO:0000256" key="7">
    <source>
        <dbReference type="ARBA" id="ARBA00023102"/>
    </source>
</evidence>
<organism evidence="11 12">
    <name type="scientific">Virgibacillus alimentarius</name>
    <dbReference type="NCBI Taxonomy" id="698769"/>
    <lineage>
        <taxon>Bacteria</taxon>
        <taxon>Bacillati</taxon>
        <taxon>Bacillota</taxon>
        <taxon>Bacilli</taxon>
        <taxon>Bacillales</taxon>
        <taxon>Bacillaceae</taxon>
        <taxon>Virgibacillus</taxon>
    </lineage>
</organism>
<evidence type="ECO:0000259" key="10">
    <source>
        <dbReference type="Pfam" id="PF13393"/>
    </source>
</evidence>
<dbReference type="HAMAP" id="MF_00125">
    <property type="entry name" value="HisZ"/>
    <property type="match status" value="1"/>
</dbReference>
<dbReference type="RefSeq" id="WP_029269630.1">
    <property type="nucleotide sequence ID" value="NZ_JAGIKX010000006.1"/>
</dbReference>
<feature type="domain" description="Class II Histidinyl-tRNA synthetase (HisRS)-like catalytic core" evidence="10">
    <location>
        <begin position="18"/>
        <end position="317"/>
    </location>
</feature>
<keyword evidence="12" id="KW-1185">Reference proteome</keyword>